<accession>A0A1Q9QVI8</accession>
<sequence length="326" mass="35603">MAHNPGHPDGVPGLTGDTQDTRLNRRKHSAMDRWLAMRVFVKVAETESFAKTARAVHMSAPAVTRIIAALEDLVGARLLVRTTRSVKTTEAGARYLADCRRILGDIAEAEAAAAGHYREPSGTLAITAPILFGQLHVLPIITEYLDAYPGMHARTLFIDRQVNIVEEGLDVAVRIGHLPDSGFTAVRVGAVRHVICAAPGYLEKRGTPQTPVDLKDHRIVASNSSWASPEWRFAGGQRISIDPVLMCNTNQAVIDAARSGWGLTRVLHYQIGPALQEGELQVVLEDFEEPPLPIHLVYPEGRQAPAKVRAFVDMAVERLRGDPVFG</sequence>
<dbReference type="Pfam" id="PF03466">
    <property type="entry name" value="LysR_substrate"/>
    <property type="match status" value="1"/>
</dbReference>
<keyword evidence="2" id="KW-0805">Transcription regulation</keyword>
<evidence type="ECO:0000256" key="4">
    <source>
        <dbReference type="ARBA" id="ARBA00023163"/>
    </source>
</evidence>
<dbReference type="CDD" id="cd08471">
    <property type="entry name" value="PBP2_CrgA_like_2"/>
    <property type="match status" value="1"/>
</dbReference>
<dbReference type="GO" id="GO:0003700">
    <property type="term" value="F:DNA-binding transcription factor activity"/>
    <property type="evidence" value="ECO:0007669"/>
    <property type="project" value="InterPro"/>
</dbReference>
<comment type="caution">
    <text evidence="7">The sequence shown here is derived from an EMBL/GenBank/DDBJ whole genome shotgun (WGS) entry which is preliminary data.</text>
</comment>
<dbReference type="SUPFAM" id="SSF46785">
    <property type="entry name" value="Winged helix' DNA-binding domain"/>
    <property type="match status" value="1"/>
</dbReference>
<evidence type="ECO:0000313" key="8">
    <source>
        <dbReference type="Proteomes" id="UP000186736"/>
    </source>
</evidence>
<dbReference type="InterPro" id="IPR000847">
    <property type="entry name" value="LysR_HTH_N"/>
</dbReference>
<dbReference type="SUPFAM" id="SSF53850">
    <property type="entry name" value="Periplasmic binding protein-like II"/>
    <property type="match status" value="1"/>
</dbReference>
<comment type="similarity">
    <text evidence="1">Belongs to the LysR transcriptional regulatory family.</text>
</comment>
<evidence type="ECO:0000256" key="3">
    <source>
        <dbReference type="ARBA" id="ARBA00023125"/>
    </source>
</evidence>
<gene>
    <name evidence="7" type="ORF">PSEMO_61320</name>
</gene>
<dbReference type="Gene3D" id="1.10.10.10">
    <property type="entry name" value="Winged helix-like DNA-binding domain superfamily/Winged helix DNA-binding domain"/>
    <property type="match status" value="1"/>
</dbReference>
<keyword evidence="3" id="KW-0238">DNA-binding</keyword>
<dbReference type="EMBL" id="MKZO01000075">
    <property type="protein sequence ID" value="OLS59171.1"/>
    <property type="molecule type" value="Genomic_DNA"/>
</dbReference>
<reference evidence="7 8" key="1">
    <citation type="submission" date="2016-10" db="EMBL/GenBank/DDBJ databases">
        <title>Genome Sequence of Pseudomonas putida GM4FR.</title>
        <authorList>
            <person name="Poehlein A."/>
            <person name="Wemheuer F."/>
            <person name="Hollensteiner J."/>
            <person name="Wemheuer B."/>
        </authorList>
    </citation>
    <scope>NUCLEOTIDE SEQUENCE [LARGE SCALE GENOMIC DNA]</scope>
    <source>
        <strain evidence="7 8">GM4FR</strain>
    </source>
</reference>
<dbReference type="FunFam" id="1.10.10.10:FF:000001">
    <property type="entry name" value="LysR family transcriptional regulator"/>
    <property type="match status" value="1"/>
</dbReference>
<dbReference type="Gene3D" id="3.40.190.290">
    <property type="match status" value="1"/>
</dbReference>
<evidence type="ECO:0000313" key="7">
    <source>
        <dbReference type="EMBL" id="OLS59171.1"/>
    </source>
</evidence>
<dbReference type="GO" id="GO:0043565">
    <property type="term" value="F:sequence-specific DNA binding"/>
    <property type="evidence" value="ECO:0007669"/>
    <property type="project" value="TreeGrafter"/>
</dbReference>
<name>A0A1Q9QVI8_PSEPU</name>
<evidence type="ECO:0000256" key="1">
    <source>
        <dbReference type="ARBA" id="ARBA00009437"/>
    </source>
</evidence>
<protein>
    <recommendedName>
        <fullName evidence="6">HTH lysR-type domain-containing protein</fullName>
    </recommendedName>
</protein>
<dbReference type="InterPro" id="IPR058163">
    <property type="entry name" value="LysR-type_TF_proteobact-type"/>
</dbReference>
<dbReference type="Pfam" id="PF00126">
    <property type="entry name" value="HTH_1"/>
    <property type="match status" value="1"/>
</dbReference>
<dbReference type="GO" id="GO:0006351">
    <property type="term" value="P:DNA-templated transcription"/>
    <property type="evidence" value="ECO:0007669"/>
    <property type="project" value="TreeGrafter"/>
</dbReference>
<feature type="region of interest" description="Disordered" evidence="5">
    <location>
        <begin position="1"/>
        <end position="25"/>
    </location>
</feature>
<evidence type="ECO:0000256" key="5">
    <source>
        <dbReference type="SAM" id="MobiDB-lite"/>
    </source>
</evidence>
<evidence type="ECO:0000256" key="2">
    <source>
        <dbReference type="ARBA" id="ARBA00023015"/>
    </source>
</evidence>
<organism evidence="7 8">
    <name type="scientific">Pseudomonas putida</name>
    <name type="common">Arthrobacter siderocapsulatus</name>
    <dbReference type="NCBI Taxonomy" id="303"/>
    <lineage>
        <taxon>Bacteria</taxon>
        <taxon>Pseudomonadati</taxon>
        <taxon>Pseudomonadota</taxon>
        <taxon>Gammaproteobacteria</taxon>
        <taxon>Pseudomonadales</taxon>
        <taxon>Pseudomonadaceae</taxon>
        <taxon>Pseudomonas</taxon>
    </lineage>
</organism>
<dbReference type="AlphaFoldDB" id="A0A1Q9QVI8"/>
<dbReference type="InterPro" id="IPR036388">
    <property type="entry name" value="WH-like_DNA-bd_sf"/>
</dbReference>
<dbReference type="InterPro" id="IPR005119">
    <property type="entry name" value="LysR_subst-bd"/>
</dbReference>
<proteinExistence type="inferred from homology"/>
<dbReference type="PANTHER" id="PTHR30537:SF5">
    <property type="entry name" value="HTH-TYPE TRANSCRIPTIONAL ACTIVATOR TTDR-RELATED"/>
    <property type="match status" value="1"/>
</dbReference>
<dbReference type="PROSITE" id="PS50931">
    <property type="entry name" value="HTH_LYSR"/>
    <property type="match status" value="1"/>
</dbReference>
<dbReference type="PANTHER" id="PTHR30537">
    <property type="entry name" value="HTH-TYPE TRANSCRIPTIONAL REGULATOR"/>
    <property type="match status" value="1"/>
</dbReference>
<dbReference type="Proteomes" id="UP000186736">
    <property type="component" value="Unassembled WGS sequence"/>
</dbReference>
<dbReference type="InterPro" id="IPR036390">
    <property type="entry name" value="WH_DNA-bd_sf"/>
</dbReference>
<evidence type="ECO:0000259" key="6">
    <source>
        <dbReference type="PROSITE" id="PS50931"/>
    </source>
</evidence>
<keyword evidence="4" id="KW-0804">Transcription</keyword>
<feature type="domain" description="HTH lysR-type" evidence="6">
    <location>
        <begin position="37"/>
        <end position="89"/>
    </location>
</feature>